<dbReference type="Proteomes" id="UP000516437">
    <property type="component" value="Chromosome 3"/>
</dbReference>
<dbReference type="AlphaFoldDB" id="A0A6A1W338"/>
<dbReference type="EMBL" id="RXIC02000021">
    <property type="protein sequence ID" value="KAB1219679.1"/>
    <property type="molecule type" value="Genomic_DNA"/>
</dbReference>
<evidence type="ECO:0000256" key="4">
    <source>
        <dbReference type="ARBA" id="ARBA00022741"/>
    </source>
</evidence>
<comment type="catalytic activity">
    <reaction evidence="7">
        <text>L-threonyl-[protein] + ATP = O-phospho-L-threonyl-[protein] + ADP + H(+)</text>
        <dbReference type="Rhea" id="RHEA:46608"/>
        <dbReference type="Rhea" id="RHEA-COMP:11060"/>
        <dbReference type="Rhea" id="RHEA-COMP:11605"/>
        <dbReference type="ChEBI" id="CHEBI:15378"/>
        <dbReference type="ChEBI" id="CHEBI:30013"/>
        <dbReference type="ChEBI" id="CHEBI:30616"/>
        <dbReference type="ChEBI" id="CHEBI:61977"/>
        <dbReference type="ChEBI" id="CHEBI:456216"/>
        <dbReference type="EC" id="2.7.11.1"/>
    </reaction>
</comment>
<dbReference type="PROSITE" id="PS00108">
    <property type="entry name" value="PROTEIN_KINASE_ST"/>
    <property type="match status" value="1"/>
</dbReference>
<dbReference type="InterPro" id="IPR011009">
    <property type="entry name" value="Kinase-like_dom_sf"/>
</dbReference>
<organism evidence="11 12">
    <name type="scientific">Morella rubra</name>
    <name type="common">Chinese bayberry</name>
    <dbReference type="NCBI Taxonomy" id="262757"/>
    <lineage>
        <taxon>Eukaryota</taxon>
        <taxon>Viridiplantae</taxon>
        <taxon>Streptophyta</taxon>
        <taxon>Embryophyta</taxon>
        <taxon>Tracheophyta</taxon>
        <taxon>Spermatophyta</taxon>
        <taxon>Magnoliopsida</taxon>
        <taxon>eudicotyledons</taxon>
        <taxon>Gunneridae</taxon>
        <taxon>Pentapetalae</taxon>
        <taxon>rosids</taxon>
        <taxon>fabids</taxon>
        <taxon>Fagales</taxon>
        <taxon>Myricaceae</taxon>
        <taxon>Morella</taxon>
    </lineage>
</organism>
<dbReference type="InterPro" id="IPR008271">
    <property type="entry name" value="Ser/Thr_kinase_AS"/>
</dbReference>
<evidence type="ECO:0000259" key="10">
    <source>
        <dbReference type="PROSITE" id="PS50011"/>
    </source>
</evidence>
<dbReference type="EC" id="2.7.11.1" evidence="1"/>
<feature type="region of interest" description="Disordered" evidence="9">
    <location>
        <begin position="189"/>
        <end position="213"/>
    </location>
</feature>
<dbReference type="Gene3D" id="3.10.20.90">
    <property type="entry name" value="Phosphatidylinositol 3-kinase Catalytic Subunit, Chain A, domain 1"/>
    <property type="match status" value="1"/>
</dbReference>
<evidence type="ECO:0000256" key="8">
    <source>
        <dbReference type="ARBA" id="ARBA00048679"/>
    </source>
</evidence>
<evidence type="ECO:0000256" key="6">
    <source>
        <dbReference type="ARBA" id="ARBA00022840"/>
    </source>
</evidence>
<evidence type="ECO:0000256" key="2">
    <source>
        <dbReference type="ARBA" id="ARBA00022527"/>
    </source>
</evidence>
<feature type="domain" description="Protein kinase" evidence="10">
    <location>
        <begin position="1"/>
        <end position="180"/>
    </location>
</feature>
<gene>
    <name evidence="11" type="ORF">CJ030_MR3G011061</name>
</gene>
<comment type="catalytic activity">
    <reaction evidence="8">
        <text>L-seryl-[protein] + ATP = O-phospho-L-seryl-[protein] + ADP + H(+)</text>
        <dbReference type="Rhea" id="RHEA:17989"/>
        <dbReference type="Rhea" id="RHEA-COMP:9863"/>
        <dbReference type="Rhea" id="RHEA-COMP:11604"/>
        <dbReference type="ChEBI" id="CHEBI:15378"/>
        <dbReference type="ChEBI" id="CHEBI:29999"/>
        <dbReference type="ChEBI" id="CHEBI:30616"/>
        <dbReference type="ChEBI" id="CHEBI:83421"/>
        <dbReference type="ChEBI" id="CHEBI:456216"/>
        <dbReference type="EC" id="2.7.11.1"/>
    </reaction>
</comment>
<accession>A0A6A1W338</accession>
<dbReference type="Pfam" id="PF00069">
    <property type="entry name" value="Pkinase"/>
    <property type="match status" value="1"/>
</dbReference>
<evidence type="ECO:0000256" key="1">
    <source>
        <dbReference type="ARBA" id="ARBA00012513"/>
    </source>
</evidence>
<evidence type="ECO:0000313" key="12">
    <source>
        <dbReference type="Proteomes" id="UP000516437"/>
    </source>
</evidence>
<reference evidence="11 12" key="1">
    <citation type="journal article" date="2019" name="Plant Biotechnol. J.">
        <title>The red bayberry genome and genetic basis of sex determination.</title>
        <authorList>
            <person name="Jia H.M."/>
            <person name="Jia H.J."/>
            <person name="Cai Q.L."/>
            <person name="Wang Y."/>
            <person name="Zhao H.B."/>
            <person name="Yang W.F."/>
            <person name="Wang G.Y."/>
            <person name="Li Y.H."/>
            <person name="Zhan D.L."/>
            <person name="Shen Y.T."/>
            <person name="Niu Q.F."/>
            <person name="Chang L."/>
            <person name="Qiu J."/>
            <person name="Zhao L."/>
            <person name="Xie H.B."/>
            <person name="Fu W.Y."/>
            <person name="Jin J."/>
            <person name="Li X.W."/>
            <person name="Jiao Y."/>
            <person name="Zhou C.C."/>
            <person name="Tu T."/>
            <person name="Chai C.Y."/>
            <person name="Gao J.L."/>
            <person name="Fan L.J."/>
            <person name="van de Weg E."/>
            <person name="Wang J.Y."/>
            <person name="Gao Z.S."/>
        </authorList>
    </citation>
    <scope>NUCLEOTIDE SEQUENCE [LARGE SCALE GENOMIC DNA]</scope>
    <source>
        <tissue evidence="11">Leaves</tissue>
    </source>
</reference>
<comment type="caution">
    <text evidence="11">The sequence shown here is derived from an EMBL/GenBank/DDBJ whole genome shotgun (WGS) entry which is preliminary data.</text>
</comment>
<protein>
    <recommendedName>
        <fullName evidence="1">non-specific serine/threonine protein kinase</fullName>
        <ecNumber evidence="1">2.7.11.1</ecNumber>
    </recommendedName>
</protein>
<keyword evidence="12" id="KW-1185">Reference proteome</keyword>
<keyword evidence="2" id="KW-0723">Serine/threonine-protein kinase</keyword>
<keyword evidence="4" id="KW-0547">Nucleotide-binding</keyword>
<evidence type="ECO:0000313" key="11">
    <source>
        <dbReference type="EMBL" id="KAB1219679.1"/>
    </source>
</evidence>
<sequence>MITELFTSGCLRQYREKHKNVDMKAIKNWARQILRGLVYLHSHNPPIIHRDLKCDNIFVNGNHGEVKIGDLGLAIEMQQPTARSVIGTPEFMAPELYDEEYNELVDVYSFGMCMLEMVTFEYPYSECKNPAQIYKKVTSGIKPASLSKVSDPQIKEFIEKCLVPVSERLSANELLQDHFLQVENAKNPVRDPLQLPDQSPNSNSFSKSGSHSMDIDSDYKKLSLSTGTESNIASPCCPVLEFQRTNKNNEFRLRGKKNDDNSVSLTLRIADSFGRVRNIHFVFYLDTDTALSVASEMVEHLDLADHDVTFIADFIDYLIMKLLPVWKPSSYKSGRVVTPYDVSQVFHDGKTSRACLWDSMRTSVPAGLVVEQDVFSGLNLCPQEVGVQAQEGSVCDNPDNTIFHGDYNSSPSLANFEDQHSQASVVSEMLVEDASAKSDKASESVDCNIEGSYKVFSGSFSELGLGDTYYDDCRLQRMDSSGAESVVNEFVRNRELSLPVQSGTSNIMSLTSSCSSLSLADKDTDAELKMELDTIESQYQHWFQELSRIREEALEATKRRWIAKKKLAVH</sequence>
<dbReference type="Gene3D" id="1.10.510.10">
    <property type="entry name" value="Transferase(Phosphotransferase) domain 1"/>
    <property type="match status" value="1"/>
</dbReference>
<dbReference type="FunFam" id="1.10.510.10:FF:000046">
    <property type="entry name" value="probable serine/threonine-protein kinase WNK9"/>
    <property type="match status" value="1"/>
</dbReference>
<evidence type="ECO:0000256" key="7">
    <source>
        <dbReference type="ARBA" id="ARBA00047899"/>
    </source>
</evidence>
<proteinExistence type="predicted"/>
<feature type="compositionally biased region" description="Low complexity" evidence="9">
    <location>
        <begin position="199"/>
        <end position="212"/>
    </location>
</feature>
<keyword evidence="5 11" id="KW-0418">Kinase</keyword>
<dbReference type="SUPFAM" id="SSF56112">
    <property type="entry name" value="Protein kinase-like (PK-like)"/>
    <property type="match status" value="1"/>
</dbReference>
<evidence type="ECO:0000256" key="3">
    <source>
        <dbReference type="ARBA" id="ARBA00022679"/>
    </source>
</evidence>
<dbReference type="GO" id="GO:0004674">
    <property type="term" value="F:protein serine/threonine kinase activity"/>
    <property type="evidence" value="ECO:0007669"/>
    <property type="project" value="UniProtKB-KW"/>
</dbReference>
<keyword evidence="6" id="KW-0067">ATP-binding</keyword>
<evidence type="ECO:0000256" key="9">
    <source>
        <dbReference type="SAM" id="MobiDB-lite"/>
    </source>
</evidence>
<dbReference type="PROSITE" id="PS50011">
    <property type="entry name" value="PROTEIN_KINASE_DOM"/>
    <property type="match status" value="1"/>
</dbReference>
<dbReference type="GO" id="GO:0005524">
    <property type="term" value="F:ATP binding"/>
    <property type="evidence" value="ECO:0007669"/>
    <property type="project" value="UniProtKB-KW"/>
</dbReference>
<dbReference type="SMART" id="SM00220">
    <property type="entry name" value="S_TKc"/>
    <property type="match status" value="1"/>
</dbReference>
<name>A0A6A1W338_9ROSI</name>
<keyword evidence="3" id="KW-0808">Transferase</keyword>
<evidence type="ECO:0000256" key="5">
    <source>
        <dbReference type="ARBA" id="ARBA00022777"/>
    </source>
</evidence>
<dbReference type="PANTHER" id="PTHR13902">
    <property type="entry name" value="SERINE/THREONINE-PROTEIN KINASE WNK WITH NO LYSINE -RELATED"/>
    <property type="match status" value="1"/>
</dbReference>
<dbReference type="OrthoDB" id="4062651at2759"/>
<dbReference type="InterPro" id="IPR000719">
    <property type="entry name" value="Prot_kinase_dom"/>
</dbReference>
<dbReference type="InterPro" id="IPR050588">
    <property type="entry name" value="WNK_Ser-Thr_kinase"/>
</dbReference>